<dbReference type="InterPro" id="IPR050681">
    <property type="entry name" value="CDF/SLC30A"/>
</dbReference>
<evidence type="ECO:0000256" key="3">
    <source>
        <dbReference type="ARBA" id="ARBA00022448"/>
    </source>
</evidence>
<evidence type="ECO:0000256" key="7">
    <source>
        <dbReference type="ARBA" id="ARBA00023065"/>
    </source>
</evidence>
<dbReference type="InterPro" id="IPR002524">
    <property type="entry name" value="Cation_efflux"/>
</dbReference>
<comment type="caution">
    <text evidence="13">The sequence shown here is derived from an EMBL/GenBank/DDBJ whole genome shotgun (WGS) entry which is preliminary data.</text>
</comment>
<protein>
    <submittedName>
        <fullName evidence="13">Cation diffusion facilitator family transporter</fullName>
    </submittedName>
</protein>
<dbReference type="InterPro" id="IPR027469">
    <property type="entry name" value="Cation_efflux_TMD_sf"/>
</dbReference>
<reference evidence="13" key="2">
    <citation type="submission" date="2021-09" db="EMBL/GenBank/DDBJ databases">
        <authorList>
            <person name="Gilroy R."/>
        </authorList>
    </citation>
    <scope>NUCLEOTIDE SEQUENCE</scope>
    <source>
        <strain evidence="13">316</strain>
    </source>
</reference>
<dbReference type="SUPFAM" id="SSF160240">
    <property type="entry name" value="Cation efflux protein cytoplasmic domain-like"/>
    <property type="match status" value="1"/>
</dbReference>
<evidence type="ECO:0000256" key="8">
    <source>
        <dbReference type="ARBA" id="ARBA00023136"/>
    </source>
</evidence>
<name>A0A921JDQ9_9HYPH</name>
<keyword evidence="8 10" id="KW-0472">Membrane</keyword>
<feature type="transmembrane region" description="Helical" evidence="10">
    <location>
        <begin position="143"/>
        <end position="167"/>
    </location>
</feature>
<dbReference type="Pfam" id="PF16916">
    <property type="entry name" value="ZT_dimer"/>
    <property type="match status" value="1"/>
</dbReference>
<dbReference type="GO" id="GO:0005385">
    <property type="term" value="F:zinc ion transmembrane transporter activity"/>
    <property type="evidence" value="ECO:0007669"/>
    <property type="project" value="TreeGrafter"/>
</dbReference>
<keyword evidence="4 10" id="KW-0812">Transmembrane</keyword>
<dbReference type="Proteomes" id="UP000742631">
    <property type="component" value="Unassembled WGS sequence"/>
</dbReference>
<evidence type="ECO:0000256" key="6">
    <source>
        <dbReference type="ARBA" id="ARBA00022989"/>
    </source>
</evidence>
<feature type="transmembrane region" description="Helical" evidence="10">
    <location>
        <begin position="44"/>
        <end position="65"/>
    </location>
</feature>
<keyword evidence="5" id="KW-0862">Zinc</keyword>
<keyword evidence="5" id="KW-0864">Zinc transport</keyword>
<dbReference type="Pfam" id="PF01545">
    <property type="entry name" value="Cation_efflux"/>
    <property type="match status" value="1"/>
</dbReference>
<feature type="transmembrane region" description="Helical" evidence="10">
    <location>
        <begin position="211"/>
        <end position="228"/>
    </location>
</feature>
<accession>A0A921JDQ9</accession>
<feature type="domain" description="Cation efflux protein cytoplasmic" evidence="12">
    <location>
        <begin position="248"/>
        <end position="314"/>
    </location>
</feature>
<keyword evidence="7" id="KW-0406">Ion transport</keyword>
<dbReference type="GO" id="GO:0005886">
    <property type="term" value="C:plasma membrane"/>
    <property type="evidence" value="ECO:0007669"/>
    <property type="project" value="TreeGrafter"/>
</dbReference>
<evidence type="ECO:0000313" key="14">
    <source>
        <dbReference type="Proteomes" id="UP000742631"/>
    </source>
</evidence>
<evidence type="ECO:0000256" key="4">
    <source>
        <dbReference type="ARBA" id="ARBA00022692"/>
    </source>
</evidence>
<dbReference type="InterPro" id="IPR027470">
    <property type="entry name" value="Cation_efflux_CTD"/>
</dbReference>
<evidence type="ECO:0000256" key="5">
    <source>
        <dbReference type="ARBA" id="ARBA00022906"/>
    </source>
</evidence>
<feature type="compositionally biased region" description="Basic and acidic residues" evidence="9">
    <location>
        <begin position="7"/>
        <end position="26"/>
    </location>
</feature>
<evidence type="ECO:0000313" key="13">
    <source>
        <dbReference type="EMBL" id="HJE22865.1"/>
    </source>
</evidence>
<evidence type="ECO:0000256" key="9">
    <source>
        <dbReference type="SAM" id="MobiDB-lite"/>
    </source>
</evidence>
<feature type="transmembrane region" description="Helical" evidence="10">
    <location>
        <begin position="179"/>
        <end position="205"/>
    </location>
</feature>
<feature type="region of interest" description="Disordered" evidence="9">
    <location>
        <begin position="1"/>
        <end position="36"/>
    </location>
</feature>
<dbReference type="EMBL" id="DYYG01000013">
    <property type="protein sequence ID" value="HJE22865.1"/>
    <property type="molecule type" value="Genomic_DNA"/>
</dbReference>
<evidence type="ECO:0000256" key="2">
    <source>
        <dbReference type="ARBA" id="ARBA00008873"/>
    </source>
</evidence>
<dbReference type="AlphaFoldDB" id="A0A921JDQ9"/>
<dbReference type="SUPFAM" id="SSF161111">
    <property type="entry name" value="Cation efflux protein transmembrane domain-like"/>
    <property type="match status" value="1"/>
</dbReference>
<keyword evidence="3" id="KW-0813">Transport</keyword>
<feature type="domain" description="Cation efflux protein transmembrane" evidence="11">
    <location>
        <begin position="47"/>
        <end position="233"/>
    </location>
</feature>
<proteinExistence type="inferred from homology"/>
<comment type="subcellular location">
    <subcellularLocation>
        <location evidence="1">Membrane</location>
        <topology evidence="1">Multi-pass membrane protein</topology>
    </subcellularLocation>
</comment>
<evidence type="ECO:0000256" key="1">
    <source>
        <dbReference type="ARBA" id="ARBA00004141"/>
    </source>
</evidence>
<dbReference type="InterPro" id="IPR036837">
    <property type="entry name" value="Cation_efflux_CTD_sf"/>
</dbReference>
<gene>
    <name evidence="13" type="ORF">K8W01_04335</name>
</gene>
<reference evidence="13" key="1">
    <citation type="journal article" date="2021" name="PeerJ">
        <title>Extensive microbial diversity within the chicken gut microbiome revealed by metagenomics and culture.</title>
        <authorList>
            <person name="Gilroy R."/>
            <person name="Ravi A."/>
            <person name="Getino M."/>
            <person name="Pursley I."/>
            <person name="Horton D.L."/>
            <person name="Alikhan N.F."/>
            <person name="Baker D."/>
            <person name="Gharbi K."/>
            <person name="Hall N."/>
            <person name="Watson M."/>
            <person name="Adriaenssens E.M."/>
            <person name="Foster-Nyarko E."/>
            <person name="Jarju S."/>
            <person name="Secka A."/>
            <person name="Antonio M."/>
            <person name="Oren A."/>
            <person name="Chaudhuri R.R."/>
            <person name="La Ragione R."/>
            <person name="Hildebrand F."/>
            <person name="Pallen M.J."/>
        </authorList>
    </citation>
    <scope>NUCLEOTIDE SEQUENCE</scope>
    <source>
        <strain evidence="13">316</strain>
    </source>
</reference>
<evidence type="ECO:0000259" key="11">
    <source>
        <dbReference type="Pfam" id="PF01545"/>
    </source>
</evidence>
<dbReference type="PANTHER" id="PTHR11562">
    <property type="entry name" value="CATION EFFLUX PROTEIN/ ZINC TRANSPORTER"/>
    <property type="match status" value="1"/>
</dbReference>
<dbReference type="NCBIfam" id="TIGR01297">
    <property type="entry name" value="CDF"/>
    <property type="match status" value="1"/>
</dbReference>
<keyword evidence="6 10" id="KW-1133">Transmembrane helix</keyword>
<dbReference type="Gene3D" id="1.20.1510.10">
    <property type="entry name" value="Cation efflux protein transmembrane domain"/>
    <property type="match status" value="1"/>
</dbReference>
<dbReference type="PANTHER" id="PTHR11562:SF17">
    <property type="entry name" value="RE54080P-RELATED"/>
    <property type="match status" value="1"/>
</dbReference>
<evidence type="ECO:0000259" key="12">
    <source>
        <dbReference type="Pfam" id="PF16916"/>
    </source>
</evidence>
<dbReference type="InterPro" id="IPR058533">
    <property type="entry name" value="Cation_efflux_TM"/>
</dbReference>
<feature type="transmembrane region" description="Helical" evidence="10">
    <location>
        <begin position="107"/>
        <end position="131"/>
    </location>
</feature>
<evidence type="ECO:0000256" key="10">
    <source>
        <dbReference type="SAM" id="Phobius"/>
    </source>
</evidence>
<comment type="similarity">
    <text evidence="2">Belongs to the cation diffusion facilitator (CDF) transporter (TC 2.A.4) family. SLC30A subfamily.</text>
</comment>
<organism evidence="13 14">
    <name type="scientific">Methylorubrum populi</name>
    <dbReference type="NCBI Taxonomy" id="223967"/>
    <lineage>
        <taxon>Bacteria</taxon>
        <taxon>Pseudomonadati</taxon>
        <taxon>Pseudomonadota</taxon>
        <taxon>Alphaproteobacteria</taxon>
        <taxon>Hyphomicrobiales</taxon>
        <taxon>Methylobacteriaceae</taxon>
        <taxon>Methylorubrum</taxon>
    </lineage>
</organism>
<sequence>MTSNDAHAGHDHGSHDHGTHAADGHAGHSHGPGHSHAPASFGKAFAIGITLNVGFVAIEATYGVLANSVALLADAGHNLSDVLGLLVAWGASVLVKRAPTSRYTYGLKGSSILAALFNGVFLLVAAGAIAWEAIQRFGQPVPVAGTTVMIVATVGIAVNGVTAWLFVAGAKGDINIKGAFLHMAADAAVSAGVVLAGLAILFTGWEWIDPVISLVIVAIIVWSTWGLLRDSVVMALAAVPPGIDPVAVGGHLRALPGVAALHDLHIWPMSTTETALTAHLVLPEGHPGDDFLMQTAADMNRKFGIGHTTLQVETSANAYCALAPDHVV</sequence>